<dbReference type="AlphaFoldDB" id="A0A2I8F4A4"/>
<protein>
    <submittedName>
        <fullName evidence="1">DUF3303 domain-containing protein</fullName>
    </submittedName>
</protein>
<dbReference type="RefSeq" id="WP_042305795.1">
    <property type="nucleotide sequence ID" value="NZ_CP026114.1"/>
</dbReference>
<proteinExistence type="predicted"/>
<dbReference type="Proteomes" id="UP000243502">
    <property type="component" value="Chromosome 4"/>
</dbReference>
<accession>A0A2I8F4A4</accession>
<dbReference type="EMBL" id="CP026114">
    <property type="protein sequence ID" value="AUT66548.1"/>
    <property type="molecule type" value="Genomic_DNA"/>
</dbReference>
<dbReference type="Pfam" id="PF11746">
    <property type="entry name" value="DUF3303"/>
    <property type="match status" value="1"/>
</dbReference>
<evidence type="ECO:0000313" key="1">
    <source>
        <dbReference type="EMBL" id="AUT66548.1"/>
    </source>
</evidence>
<gene>
    <name evidence="1" type="ORF">C2L65_43690</name>
</gene>
<reference evidence="1 2" key="1">
    <citation type="submission" date="2018-01" db="EMBL/GenBank/DDBJ databases">
        <title>Species boundaries and ecological features among Paraburkholderia terrae DSMZ17804T, P. hospita DSMZ17164T and P. caribensis DSMZ13236T.</title>
        <authorList>
            <person name="Pratama A.A."/>
        </authorList>
    </citation>
    <scope>NUCLEOTIDE SEQUENCE [LARGE SCALE GENOMIC DNA]</scope>
    <source>
        <strain evidence="1 2">DSM 17804</strain>
    </source>
</reference>
<evidence type="ECO:0000313" key="2">
    <source>
        <dbReference type="Proteomes" id="UP000243502"/>
    </source>
</evidence>
<dbReference type="KEGG" id="pter:C2L65_43690"/>
<dbReference type="OrthoDB" id="9801877at2"/>
<sequence length="93" mass="10616">MKFMLTFTWASDARIRDEAIERFRKTGGLPPTGVTLLGRWTRADLSGGFDLLEADDLRKVTEFAYMWSDLMKLDITPVVEDDDLNAVFQTVAR</sequence>
<dbReference type="InterPro" id="IPR021734">
    <property type="entry name" value="DUF3303"/>
</dbReference>
<organism evidence="1 2">
    <name type="scientific">Paraburkholderia terrae</name>
    <dbReference type="NCBI Taxonomy" id="311230"/>
    <lineage>
        <taxon>Bacteria</taxon>
        <taxon>Pseudomonadati</taxon>
        <taxon>Pseudomonadota</taxon>
        <taxon>Betaproteobacteria</taxon>
        <taxon>Burkholderiales</taxon>
        <taxon>Burkholderiaceae</taxon>
        <taxon>Paraburkholderia</taxon>
    </lineage>
</organism>
<name>A0A2I8F4A4_9BURK</name>